<accession>A0A4Z2FEF7</accession>
<feature type="region of interest" description="Disordered" evidence="1">
    <location>
        <begin position="29"/>
        <end position="57"/>
    </location>
</feature>
<name>A0A4Z2FEF7_9TELE</name>
<evidence type="ECO:0000313" key="2">
    <source>
        <dbReference type="EMBL" id="TNN39163.1"/>
    </source>
</evidence>
<feature type="compositionally biased region" description="Basic and acidic residues" evidence="1">
    <location>
        <begin position="29"/>
        <end position="39"/>
    </location>
</feature>
<gene>
    <name evidence="2" type="ORF">EYF80_050669</name>
</gene>
<evidence type="ECO:0000256" key="1">
    <source>
        <dbReference type="SAM" id="MobiDB-lite"/>
    </source>
</evidence>
<keyword evidence="3" id="KW-1185">Reference proteome</keyword>
<dbReference type="EMBL" id="SRLO01001304">
    <property type="protein sequence ID" value="TNN39163.1"/>
    <property type="molecule type" value="Genomic_DNA"/>
</dbReference>
<sequence>MRAKEGQRGPKRAVPPKSILHLTSRLDVPRLPKGFRDSPSDPMSRLTKPLEPTKPYAHPLGRLRLQRVSGCLRA</sequence>
<dbReference type="Proteomes" id="UP000314294">
    <property type="component" value="Unassembled WGS sequence"/>
</dbReference>
<protein>
    <submittedName>
        <fullName evidence="2">Uncharacterized protein</fullName>
    </submittedName>
</protein>
<evidence type="ECO:0000313" key="3">
    <source>
        <dbReference type="Proteomes" id="UP000314294"/>
    </source>
</evidence>
<comment type="caution">
    <text evidence="2">The sequence shown here is derived from an EMBL/GenBank/DDBJ whole genome shotgun (WGS) entry which is preliminary data.</text>
</comment>
<reference evidence="2 3" key="1">
    <citation type="submission" date="2019-03" db="EMBL/GenBank/DDBJ databases">
        <title>First draft genome of Liparis tanakae, snailfish: a comprehensive survey of snailfish specific genes.</title>
        <authorList>
            <person name="Kim W."/>
            <person name="Song I."/>
            <person name="Jeong J.-H."/>
            <person name="Kim D."/>
            <person name="Kim S."/>
            <person name="Ryu S."/>
            <person name="Song J.Y."/>
            <person name="Lee S.K."/>
        </authorList>
    </citation>
    <scope>NUCLEOTIDE SEQUENCE [LARGE SCALE GENOMIC DNA]</scope>
    <source>
        <tissue evidence="2">Muscle</tissue>
    </source>
</reference>
<proteinExistence type="predicted"/>
<dbReference type="AlphaFoldDB" id="A0A4Z2FEF7"/>
<organism evidence="2 3">
    <name type="scientific">Liparis tanakae</name>
    <name type="common">Tanaka's snailfish</name>
    <dbReference type="NCBI Taxonomy" id="230148"/>
    <lineage>
        <taxon>Eukaryota</taxon>
        <taxon>Metazoa</taxon>
        <taxon>Chordata</taxon>
        <taxon>Craniata</taxon>
        <taxon>Vertebrata</taxon>
        <taxon>Euteleostomi</taxon>
        <taxon>Actinopterygii</taxon>
        <taxon>Neopterygii</taxon>
        <taxon>Teleostei</taxon>
        <taxon>Neoteleostei</taxon>
        <taxon>Acanthomorphata</taxon>
        <taxon>Eupercaria</taxon>
        <taxon>Perciformes</taxon>
        <taxon>Cottioidei</taxon>
        <taxon>Cottales</taxon>
        <taxon>Liparidae</taxon>
        <taxon>Liparis</taxon>
    </lineage>
</organism>